<name>A0A1V0BH77_9BURK</name>
<evidence type="ECO:0000313" key="2">
    <source>
        <dbReference type="Proteomes" id="UP000242792"/>
    </source>
</evidence>
<dbReference type="KEGG" id="cke:B5M06_13915"/>
<dbReference type="EMBL" id="CP020121">
    <property type="protein sequence ID" value="AQZ99184.1"/>
    <property type="molecule type" value="Genomic_DNA"/>
</dbReference>
<accession>A0A1V0BH77</accession>
<organism evidence="1 2">
    <name type="scientific">Comamonas kerstersii</name>
    <dbReference type="NCBI Taxonomy" id="225992"/>
    <lineage>
        <taxon>Bacteria</taxon>
        <taxon>Pseudomonadati</taxon>
        <taxon>Pseudomonadota</taxon>
        <taxon>Betaproteobacteria</taxon>
        <taxon>Burkholderiales</taxon>
        <taxon>Comamonadaceae</taxon>
        <taxon>Comamonas</taxon>
    </lineage>
</organism>
<dbReference type="Proteomes" id="UP000242792">
    <property type="component" value="Chromosome"/>
</dbReference>
<sequence length="158" mass="17861">MTMCETVVPILIAQLKALYARECRTHQDLRLHITEALAHFGSQIQALQLQDPLEMQFLEVYGHLAIWRIEQFRNDILQRVTMLNASPLVQRAIQMLPSCTAITWQTTDPEPASVPSIKQAKLQHITTGFLALLHGLEQIQQQMLGLIQGLRNLQDAAA</sequence>
<dbReference type="RefSeq" id="WP_054066599.1">
    <property type="nucleotide sequence ID" value="NZ_MPOF01000033.1"/>
</dbReference>
<evidence type="ECO:0000313" key="1">
    <source>
        <dbReference type="EMBL" id="AQZ99184.1"/>
    </source>
</evidence>
<proteinExistence type="predicted"/>
<dbReference type="AlphaFoldDB" id="A0A1V0BH77"/>
<protein>
    <submittedName>
        <fullName evidence="1">Uncharacterized protein</fullName>
    </submittedName>
</protein>
<reference evidence="1 2" key="1">
    <citation type="submission" date="2017-03" db="EMBL/GenBank/DDBJ databases">
        <title>Rapid Whole Genome Sequencing of Comamonas kerstersii Causing Continuous ambulatory Peritoneal Dialysis-Associated Peritonitis.</title>
        <authorList>
            <person name="Zheng B."/>
        </authorList>
    </citation>
    <scope>NUCLEOTIDE SEQUENCE [LARGE SCALE GENOMIC DNA]</scope>
    <source>
        <strain evidence="1 2">8943</strain>
    </source>
</reference>
<gene>
    <name evidence="1" type="ORF">B5M06_13915</name>
</gene>